<dbReference type="EMBL" id="JH793590">
    <property type="protein sequence ID" value="ELQ33923.1"/>
    <property type="molecule type" value="Genomic_DNA"/>
</dbReference>
<dbReference type="AlphaFoldDB" id="A0AA97PGQ1"/>
<name>A0AA97PGQ1_PYRO3</name>
<sequence>MIRMGQNFSSGLCKVIEKRPRLGPVDLEKHNRLIRRQKPILKSPFNHVVLKNSREVLSFRKPKRPKRHACNEINWKQRTLSKSI</sequence>
<accession>A0AA97PGQ1</accession>
<evidence type="ECO:0000313" key="1">
    <source>
        <dbReference type="EMBL" id="ELQ33923.1"/>
    </source>
</evidence>
<dbReference type="Proteomes" id="UP000011086">
    <property type="component" value="Unassembled WGS sequence"/>
</dbReference>
<reference evidence="1" key="1">
    <citation type="journal article" date="2012" name="PLoS Genet.">
        <title>Comparative analysis of the genomes of two field isolates of the rice blast fungus Magnaporthe oryzae.</title>
        <authorList>
            <person name="Xue M."/>
            <person name="Yang J."/>
            <person name="Li Z."/>
            <person name="Hu S."/>
            <person name="Yao N."/>
            <person name="Dean R.A."/>
            <person name="Zhao W."/>
            <person name="Shen M."/>
            <person name="Zhang H."/>
            <person name="Li C."/>
            <person name="Liu L."/>
            <person name="Cao L."/>
            <person name="Xu X."/>
            <person name="Xing Y."/>
            <person name="Hsiang T."/>
            <person name="Zhang Z."/>
            <person name="Xu J.R."/>
            <person name="Peng Y.L."/>
        </authorList>
    </citation>
    <scope>NUCLEOTIDE SEQUENCE</scope>
    <source>
        <strain evidence="1">Y34</strain>
    </source>
</reference>
<organism evidence="1">
    <name type="scientific">Pyricularia oryzae (strain Y34)</name>
    <name type="common">Rice blast fungus</name>
    <name type="synonym">Magnaporthe oryzae</name>
    <dbReference type="NCBI Taxonomy" id="1143189"/>
    <lineage>
        <taxon>Eukaryota</taxon>
        <taxon>Fungi</taxon>
        <taxon>Dikarya</taxon>
        <taxon>Ascomycota</taxon>
        <taxon>Pezizomycotina</taxon>
        <taxon>Sordariomycetes</taxon>
        <taxon>Sordariomycetidae</taxon>
        <taxon>Magnaporthales</taxon>
        <taxon>Pyriculariaceae</taxon>
        <taxon>Pyricularia</taxon>
    </lineage>
</organism>
<protein>
    <submittedName>
        <fullName evidence="1">Uncharacterized protein</fullName>
    </submittedName>
</protein>
<proteinExistence type="predicted"/>
<gene>
    <name evidence="1" type="ORF">OOU_Y34scaffold00845g2</name>
</gene>